<dbReference type="CDD" id="cd00093">
    <property type="entry name" value="HTH_XRE"/>
    <property type="match status" value="1"/>
</dbReference>
<dbReference type="InterPro" id="IPR050807">
    <property type="entry name" value="TransReg_Diox_bact_type"/>
</dbReference>
<feature type="domain" description="HTH cro/C1-type" evidence="2">
    <location>
        <begin position="20"/>
        <end position="74"/>
    </location>
</feature>
<dbReference type="RefSeq" id="WP_003052541.1">
    <property type="nucleotide sequence ID" value="NZ_CP006704.1"/>
</dbReference>
<sequence>MNSTTASQASEQDALFGAAVRARRAQLGITLDQLAQASGVSPGALSRVERGLLATSLRNAMAIAQGLGCELGELVQSAPSAQITRAGENLRFVDEASGVERLALASPSAGVNLVHYRFPPHAVSSHFAAHRAGTREVFHVLEGSIEVFTAQEQVLLHAGDTATLVVDSEHRLANASGQPARLLLLVLSPPL</sequence>
<dbReference type="PANTHER" id="PTHR46797:SF1">
    <property type="entry name" value="METHYLPHOSPHONATE SYNTHASE"/>
    <property type="match status" value="1"/>
</dbReference>
<dbReference type="AlphaFoldDB" id="A0A076PY80"/>
<name>A0A076PY80_COMTE</name>
<dbReference type="EMBL" id="CP006704">
    <property type="protein sequence ID" value="AIJ48367.1"/>
    <property type="molecule type" value="Genomic_DNA"/>
</dbReference>
<dbReference type="PROSITE" id="PS50943">
    <property type="entry name" value="HTH_CROC1"/>
    <property type="match status" value="1"/>
</dbReference>
<dbReference type="InterPro" id="IPR001387">
    <property type="entry name" value="Cro/C1-type_HTH"/>
</dbReference>
<reference evidence="3 4" key="1">
    <citation type="journal article" date="2014" name="Genome Announc.">
        <title>Complete Genome Sequence of Polychlorinated Biphenyl Degrader Comamonas testosteroni TK102 (NBRC 109938).</title>
        <authorList>
            <person name="Fukuda K."/>
            <person name="Hosoyama A."/>
            <person name="Tsuchikane K."/>
            <person name="Ohji S."/>
            <person name="Yamazoe A."/>
            <person name="Fujita N."/>
            <person name="Shintani M."/>
            <person name="Kimbara K."/>
        </authorList>
    </citation>
    <scope>NUCLEOTIDE SEQUENCE [LARGE SCALE GENOMIC DNA]</scope>
    <source>
        <strain evidence="3">TK102</strain>
    </source>
</reference>
<dbReference type="InterPro" id="IPR014710">
    <property type="entry name" value="RmlC-like_jellyroll"/>
</dbReference>
<gene>
    <name evidence="3" type="ORF">O987_21375</name>
</gene>
<dbReference type="Proteomes" id="UP000028782">
    <property type="component" value="Chromosome"/>
</dbReference>
<evidence type="ECO:0000259" key="2">
    <source>
        <dbReference type="PROSITE" id="PS50943"/>
    </source>
</evidence>
<dbReference type="GO" id="GO:0003677">
    <property type="term" value="F:DNA binding"/>
    <property type="evidence" value="ECO:0007669"/>
    <property type="project" value="UniProtKB-KW"/>
</dbReference>
<dbReference type="Gene3D" id="1.10.260.40">
    <property type="entry name" value="lambda repressor-like DNA-binding domains"/>
    <property type="match status" value="1"/>
</dbReference>
<dbReference type="InterPro" id="IPR010982">
    <property type="entry name" value="Lambda_DNA-bd_dom_sf"/>
</dbReference>
<proteinExistence type="predicted"/>
<evidence type="ECO:0000313" key="3">
    <source>
        <dbReference type="EMBL" id="AIJ48367.1"/>
    </source>
</evidence>
<dbReference type="Pfam" id="PF01381">
    <property type="entry name" value="HTH_3"/>
    <property type="match status" value="1"/>
</dbReference>
<protein>
    <submittedName>
        <fullName evidence="3">XRE family transcriptional regulator</fullName>
    </submittedName>
</protein>
<dbReference type="SUPFAM" id="SSF47413">
    <property type="entry name" value="lambda repressor-like DNA-binding domains"/>
    <property type="match status" value="1"/>
</dbReference>
<dbReference type="SUPFAM" id="SSF51182">
    <property type="entry name" value="RmlC-like cupins"/>
    <property type="match status" value="1"/>
</dbReference>
<dbReference type="PANTHER" id="PTHR46797">
    <property type="entry name" value="HTH-TYPE TRANSCRIPTIONAL REGULATOR"/>
    <property type="match status" value="1"/>
</dbReference>
<dbReference type="InterPro" id="IPR013096">
    <property type="entry name" value="Cupin_2"/>
</dbReference>
<dbReference type="Pfam" id="PF07883">
    <property type="entry name" value="Cupin_2"/>
    <property type="match status" value="1"/>
</dbReference>
<dbReference type="InterPro" id="IPR011051">
    <property type="entry name" value="RmlC_Cupin_sf"/>
</dbReference>
<dbReference type="GO" id="GO:0005829">
    <property type="term" value="C:cytosol"/>
    <property type="evidence" value="ECO:0007669"/>
    <property type="project" value="TreeGrafter"/>
</dbReference>
<dbReference type="Gene3D" id="2.60.120.10">
    <property type="entry name" value="Jelly Rolls"/>
    <property type="match status" value="1"/>
</dbReference>
<accession>A0A076PY80</accession>
<organism evidence="3 4">
    <name type="scientific">Comamonas testosteroni TK102</name>
    <dbReference type="NCBI Taxonomy" id="1392005"/>
    <lineage>
        <taxon>Bacteria</taxon>
        <taxon>Pseudomonadati</taxon>
        <taxon>Pseudomonadota</taxon>
        <taxon>Betaproteobacteria</taxon>
        <taxon>Burkholderiales</taxon>
        <taxon>Comamonadaceae</taxon>
        <taxon>Comamonas</taxon>
    </lineage>
</organism>
<dbReference type="SMART" id="SM00530">
    <property type="entry name" value="HTH_XRE"/>
    <property type="match status" value="1"/>
</dbReference>
<evidence type="ECO:0000256" key="1">
    <source>
        <dbReference type="ARBA" id="ARBA00023125"/>
    </source>
</evidence>
<dbReference type="GO" id="GO:0003700">
    <property type="term" value="F:DNA-binding transcription factor activity"/>
    <property type="evidence" value="ECO:0007669"/>
    <property type="project" value="TreeGrafter"/>
</dbReference>
<dbReference type="KEGG" id="ctes:O987_21375"/>
<evidence type="ECO:0000313" key="4">
    <source>
        <dbReference type="Proteomes" id="UP000028782"/>
    </source>
</evidence>
<dbReference type="HOGENOM" id="CLU_1419310_0_0_4"/>
<dbReference type="CDD" id="cd02209">
    <property type="entry name" value="cupin_XRE_C"/>
    <property type="match status" value="1"/>
</dbReference>
<keyword evidence="1" id="KW-0238">DNA-binding</keyword>